<comment type="subunit">
    <text evidence="5">Part of the 50S ribosomal subunit; part of the 5S rRNA/L5/L18/L25 subcomplex. Contacts the 5S rRNA. Binds to the 5S rRNA independently of L5 and L18.</text>
</comment>
<evidence type="ECO:0000256" key="1">
    <source>
        <dbReference type="ARBA" id="ARBA00022730"/>
    </source>
</evidence>
<keyword evidence="1 5" id="KW-0699">rRNA-binding</keyword>
<keyword evidence="4 5" id="KW-0687">Ribonucleoprotein</keyword>
<dbReference type="InterPro" id="IPR011035">
    <property type="entry name" value="Ribosomal_bL25/Gln-tRNA_synth"/>
</dbReference>
<dbReference type="PANTHER" id="PTHR33284:SF1">
    <property type="entry name" value="RIBOSOMAL PROTEIN L25_GLN-TRNA SYNTHETASE, ANTI-CODON-BINDING DOMAIN-CONTAINING PROTEIN"/>
    <property type="match status" value="1"/>
</dbReference>
<dbReference type="Pfam" id="PF01386">
    <property type="entry name" value="Ribosomal_L25p"/>
    <property type="match status" value="1"/>
</dbReference>
<comment type="caution">
    <text evidence="8">The sequence shown here is derived from an EMBL/GenBank/DDBJ whole genome shotgun (WGS) entry which is preliminary data.</text>
</comment>
<dbReference type="Pfam" id="PF14693">
    <property type="entry name" value="Ribosomal_TL5_C"/>
    <property type="match status" value="1"/>
</dbReference>
<dbReference type="EMBL" id="MTKR01000302">
    <property type="protein sequence ID" value="RWX48938.1"/>
    <property type="molecule type" value="Genomic_DNA"/>
</dbReference>
<protein>
    <recommendedName>
        <fullName evidence="5">Large ribosomal subunit protein bL25</fullName>
    </recommendedName>
    <alternativeName>
        <fullName evidence="5">General stress protein CTC</fullName>
    </alternativeName>
</protein>
<evidence type="ECO:0000313" key="11">
    <source>
        <dbReference type="Proteomes" id="UP000288892"/>
    </source>
</evidence>
<dbReference type="HAMAP" id="MF_01334">
    <property type="entry name" value="Ribosomal_bL25_CTC"/>
    <property type="match status" value="1"/>
</dbReference>
<feature type="domain" description="Large ribosomal subunit protein bL25 L25" evidence="6">
    <location>
        <begin position="8"/>
        <end position="96"/>
    </location>
</feature>
<evidence type="ECO:0000256" key="3">
    <source>
        <dbReference type="ARBA" id="ARBA00022980"/>
    </source>
</evidence>
<evidence type="ECO:0000313" key="10">
    <source>
        <dbReference type="Proteomes" id="UP000287615"/>
    </source>
</evidence>
<feature type="domain" description="Large ribosomal subunit protein bL25 beta" evidence="7">
    <location>
        <begin position="106"/>
        <end position="184"/>
    </location>
</feature>
<dbReference type="InterPro" id="IPR037121">
    <property type="entry name" value="Ribosomal_bL25_C"/>
</dbReference>
<evidence type="ECO:0000259" key="6">
    <source>
        <dbReference type="Pfam" id="PF01386"/>
    </source>
</evidence>
<dbReference type="CDD" id="cd00495">
    <property type="entry name" value="Ribosomal_L25_TL5_CTC"/>
    <property type="match status" value="1"/>
</dbReference>
<dbReference type="GO" id="GO:0003735">
    <property type="term" value="F:structural constituent of ribosome"/>
    <property type="evidence" value="ECO:0007669"/>
    <property type="project" value="InterPro"/>
</dbReference>
<dbReference type="Gene3D" id="2.40.240.10">
    <property type="entry name" value="Ribosomal Protein L25, Chain P"/>
    <property type="match status" value="1"/>
</dbReference>
<dbReference type="InterPro" id="IPR020056">
    <property type="entry name" value="Rbsml_bL25/Gln-tRNA_synth_N"/>
</dbReference>
<dbReference type="AlphaFoldDB" id="A0A3S3R309"/>
<dbReference type="InterPro" id="IPR020057">
    <property type="entry name" value="Ribosomal_bL25_b-dom"/>
</dbReference>
<dbReference type="EMBL" id="MTKS01000145">
    <property type="protein sequence ID" value="RWX51393.1"/>
    <property type="molecule type" value="Genomic_DNA"/>
</dbReference>
<name>A0A3S3R309_9BACT</name>
<dbReference type="Proteomes" id="UP000288892">
    <property type="component" value="Unassembled WGS sequence"/>
</dbReference>
<keyword evidence="11" id="KW-1185">Reference proteome</keyword>
<dbReference type="GO" id="GO:0008097">
    <property type="term" value="F:5S rRNA binding"/>
    <property type="evidence" value="ECO:0007669"/>
    <property type="project" value="InterPro"/>
</dbReference>
<comment type="similarity">
    <text evidence="5">Belongs to the bacterial ribosomal protein bL25 family. CTC subfamily.</text>
</comment>
<evidence type="ECO:0000313" key="9">
    <source>
        <dbReference type="EMBL" id="RWX51393.1"/>
    </source>
</evidence>
<dbReference type="InterPro" id="IPR020930">
    <property type="entry name" value="Ribosomal_uL5_bac-type"/>
</dbReference>
<evidence type="ECO:0000256" key="2">
    <source>
        <dbReference type="ARBA" id="ARBA00022884"/>
    </source>
</evidence>
<dbReference type="SUPFAM" id="SSF50715">
    <property type="entry name" value="Ribosomal protein L25-like"/>
    <property type="match status" value="1"/>
</dbReference>
<reference evidence="10 11" key="1">
    <citation type="submission" date="2017-01" db="EMBL/GenBank/DDBJ databases">
        <title>The cable genome- insights into the physiology and evolution of filamentous bacteria capable of sulfide oxidation via long distance electron transfer.</title>
        <authorList>
            <person name="Schreiber L."/>
            <person name="Bjerg J.T."/>
            <person name="Boggild A."/>
            <person name="Van De Vossenberg J."/>
            <person name="Meysman F."/>
            <person name="Nielsen L.P."/>
            <person name="Schramm A."/>
            <person name="Kjeldsen K.U."/>
        </authorList>
    </citation>
    <scope>NUCLEOTIDE SEQUENCE [LARGE SCALE GENOMIC DNA]</scope>
    <source>
        <strain evidence="8">A3</strain>
        <strain evidence="9">A5</strain>
    </source>
</reference>
<gene>
    <name evidence="5" type="primary">rplY</name>
    <name evidence="5" type="synonym">ctc</name>
    <name evidence="8" type="ORF">VU00_13021</name>
    <name evidence="9" type="ORF">VU01_11455</name>
</gene>
<sequence length="185" mass="20214">MIQVDIPAAVRTVFGKGESRRLRMDKKTPAVVYSRGAEALALQFDEATLYKDLLFVHGRNAVITLDVEGDSAGKRHVLVQEIQKDPVQEEILHVDFLEIDVDSTRKFNVDLRLTGVAKGVDLGGELNVSKQSLVLQGRPLDIPDEIVADITALERGGKGISCKDLAIPENVEMLDNPEAVCAVVI</sequence>
<dbReference type="NCBIfam" id="TIGR00731">
    <property type="entry name" value="bL25_bact_ctc"/>
    <property type="match status" value="1"/>
</dbReference>
<organism evidence="8 10">
    <name type="scientific">Candidatus Electrothrix marina</name>
    <dbReference type="NCBI Taxonomy" id="1859130"/>
    <lineage>
        <taxon>Bacteria</taxon>
        <taxon>Pseudomonadati</taxon>
        <taxon>Thermodesulfobacteriota</taxon>
        <taxon>Desulfobulbia</taxon>
        <taxon>Desulfobulbales</taxon>
        <taxon>Desulfobulbaceae</taxon>
        <taxon>Candidatus Electrothrix</taxon>
    </lineage>
</organism>
<dbReference type="Proteomes" id="UP000287615">
    <property type="component" value="Unassembled WGS sequence"/>
</dbReference>
<accession>A0A3S3R309</accession>
<dbReference type="Gene3D" id="2.170.120.20">
    <property type="entry name" value="Ribosomal protein L25, beta domain"/>
    <property type="match status" value="1"/>
</dbReference>
<dbReference type="GO" id="GO:0006412">
    <property type="term" value="P:translation"/>
    <property type="evidence" value="ECO:0007669"/>
    <property type="project" value="UniProtKB-UniRule"/>
</dbReference>
<evidence type="ECO:0000256" key="5">
    <source>
        <dbReference type="HAMAP-Rule" id="MF_01334"/>
    </source>
</evidence>
<evidence type="ECO:0000259" key="7">
    <source>
        <dbReference type="Pfam" id="PF14693"/>
    </source>
</evidence>
<keyword evidence="2 5" id="KW-0694">RNA-binding</keyword>
<dbReference type="InterPro" id="IPR029751">
    <property type="entry name" value="Ribosomal_L25_dom"/>
</dbReference>
<dbReference type="GO" id="GO:0022625">
    <property type="term" value="C:cytosolic large ribosomal subunit"/>
    <property type="evidence" value="ECO:0007669"/>
    <property type="project" value="TreeGrafter"/>
</dbReference>
<keyword evidence="3 5" id="KW-0689">Ribosomal protein</keyword>
<evidence type="ECO:0000313" key="8">
    <source>
        <dbReference type="EMBL" id="RWX48938.1"/>
    </source>
</evidence>
<proteinExistence type="inferred from homology"/>
<dbReference type="InterPro" id="IPR001021">
    <property type="entry name" value="Ribosomal_bL25_long"/>
</dbReference>
<dbReference type="PANTHER" id="PTHR33284">
    <property type="entry name" value="RIBOSOMAL PROTEIN L25/GLN-TRNA SYNTHETASE, ANTI-CODON-BINDING DOMAIN-CONTAINING PROTEIN"/>
    <property type="match status" value="1"/>
</dbReference>
<comment type="function">
    <text evidence="5">This is one of the proteins that binds to the 5S RNA in the ribosome where it forms part of the central protuberance.</text>
</comment>
<evidence type="ECO:0000256" key="4">
    <source>
        <dbReference type="ARBA" id="ARBA00023274"/>
    </source>
</evidence>